<dbReference type="PANTHER" id="PTHR43734:SF1">
    <property type="entry name" value="PHYTOENE DESATURASE"/>
    <property type="match status" value="1"/>
</dbReference>
<comment type="caution">
    <text evidence="7">The sequence shown here is derived from an EMBL/GenBank/DDBJ whole genome shotgun (WGS) entry which is preliminary data.</text>
</comment>
<dbReference type="InterPro" id="IPR014105">
    <property type="entry name" value="Carotenoid/retinoid_OxRdtase"/>
</dbReference>
<dbReference type="NCBIfam" id="TIGR02734">
    <property type="entry name" value="crtI_fam"/>
    <property type="match status" value="1"/>
</dbReference>
<feature type="domain" description="Amine oxidase" evidence="6">
    <location>
        <begin position="13"/>
        <end position="486"/>
    </location>
</feature>
<keyword evidence="8" id="KW-1185">Reference proteome</keyword>
<dbReference type="InterPro" id="IPR036188">
    <property type="entry name" value="FAD/NAD-bd_sf"/>
</dbReference>
<comment type="pathway">
    <text evidence="1 5">Carotenoid biosynthesis.</text>
</comment>
<evidence type="ECO:0000256" key="5">
    <source>
        <dbReference type="RuleBase" id="RU362075"/>
    </source>
</evidence>
<dbReference type="EMBL" id="BAABJI010000004">
    <property type="protein sequence ID" value="GAA4926594.1"/>
    <property type="molecule type" value="Genomic_DNA"/>
</dbReference>
<evidence type="ECO:0000259" key="6">
    <source>
        <dbReference type="Pfam" id="PF01593"/>
    </source>
</evidence>
<dbReference type="PANTHER" id="PTHR43734">
    <property type="entry name" value="PHYTOENE DESATURASE"/>
    <property type="match status" value="1"/>
</dbReference>
<dbReference type="Gene3D" id="3.50.50.60">
    <property type="entry name" value="FAD/NAD(P)-binding domain"/>
    <property type="match status" value="2"/>
</dbReference>
<dbReference type="PRINTS" id="PR00419">
    <property type="entry name" value="ADXRDTASE"/>
</dbReference>
<comment type="similarity">
    <text evidence="2 5">Belongs to the carotenoid/retinoid oxidoreductase family.</text>
</comment>
<gene>
    <name evidence="7" type="primary">crtI_1</name>
    <name evidence="7" type="ORF">GCM10023313_33830</name>
</gene>
<sequence length="497" mass="56221">MLKSKIAVIGSGFAGLSAACVLAKQGYDVTIYEKNSQPGGRAQVWETQGFRFDMGPSWYWMPDVFEDFLAQFGKKPADYYQLKRLDPGYRVYFGKDDLLDVPADMAELEAMFEAIEPGSSEKLRQFLKQAEYKYKVGMGEYVFKPSHSITEYFDLNLIKKSLGIQLLTSMSKHLRKYFRNSKLIKLLEFPVLFLGATPQNTPAMYSMMNYADLALGTWYPMGGMNEIVKAMVNLAQDLGVTIKLDTEVKHLRVDVGKVTAIETDKGNFTADVVVAGADYEHVDQKLIDKPFRNYTEKYWDSRTMSPSSLLFYIGLNKKVGDIKHHNLFFDEDFDKHAHEIYTEPQWPSKPLFYASCPSKTDNSVAPEGCENMFFLMPLAPGLLDSEAMREKYFDLMVNRFEAITGESIRDAIVVKRSYAMNDFKADYHSYKGNAYGLANTLKQTAFLKPAMRAKHIKNLLYTGQLTVPGPGVPPAIISGRVVAAEVQKLIKTEVKQP</sequence>
<evidence type="ECO:0000313" key="8">
    <source>
        <dbReference type="Proteomes" id="UP001501436"/>
    </source>
</evidence>
<protein>
    <submittedName>
        <fullName evidence="7">Phytoene desaturase family protein</fullName>
    </submittedName>
</protein>
<dbReference type="RefSeq" id="WP_345333093.1">
    <property type="nucleotide sequence ID" value="NZ_BAABJI010000004.1"/>
</dbReference>
<evidence type="ECO:0000256" key="3">
    <source>
        <dbReference type="ARBA" id="ARBA00022746"/>
    </source>
</evidence>
<keyword evidence="3 5" id="KW-0125">Carotenoid biosynthesis</keyword>
<dbReference type="Proteomes" id="UP001501436">
    <property type="component" value="Unassembled WGS sequence"/>
</dbReference>
<evidence type="ECO:0000256" key="1">
    <source>
        <dbReference type="ARBA" id="ARBA00004829"/>
    </source>
</evidence>
<evidence type="ECO:0000313" key="7">
    <source>
        <dbReference type="EMBL" id="GAA4926594.1"/>
    </source>
</evidence>
<reference evidence="8" key="1">
    <citation type="journal article" date="2019" name="Int. J. Syst. Evol. Microbiol.">
        <title>The Global Catalogue of Microorganisms (GCM) 10K type strain sequencing project: providing services to taxonomists for standard genome sequencing and annotation.</title>
        <authorList>
            <consortium name="The Broad Institute Genomics Platform"/>
            <consortium name="The Broad Institute Genome Sequencing Center for Infectious Disease"/>
            <person name="Wu L."/>
            <person name="Ma J."/>
        </authorList>
    </citation>
    <scope>NUCLEOTIDE SEQUENCE [LARGE SCALE GENOMIC DNA]</scope>
    <source>
        <strain evidence="8">JCM 18283</strain>
    </source>
</reference>
<proteinExistence type="inferred from homology"/>
<keyword evidence="4 5" id="KW-0560">Oxidoreductase</keyword>
<dbReference type="PROSITE" id="PS51257">
    <property type="entry name" value="PROKAR_LIPOPROTEIN"/>
    <property type="match status" value="1"/>
</dbReference>
<organism evidence="7 8">
    <name type="scientific">Mucilaginibacter defluvii</name>
    <dbReference type="NCBI Taxonomy" id="1196019"/>
    <lineage>
        <taxon>Bacteria</taxon>
        <taxon>Pseudomonadati</taxon>
        <taxon>Bacteroidota</taxon>
        <taxon>Sphingobacteriia</taxon>
        <taxon>Sphingobacteriales</taxon>
        <taxon>Sphingobacteriaceae</taxon>
        <taxon>Mucilaginibacter</taxon>
    </lineage>
</organism>
<accession>A0ABP9G384</accession>
<dbReference type="SUPFAM" id="SSF51905">
    <property type="entry name" value="FAD/NAD(P)-binding domain"/>
    <property type="match status" value="1"/>
</dbReference>
<dbReference type="Pfam" id="PF01593">
    <property type="entry name" value="Amino_oxidase"/>
    <property type="match status" value="1"/>
</dbReference>
<dbReference type="InterPro" id="IPR002937">
    <property type="entry name" value="Amino_oxidase"/>
</dbReference>
<evidence type="ECO:0000256" key="2">
    <source>
        <dbReference type="ARBA" id="ARBA00006046"/>
    </source>
</evidence>
<name>A0ABP9G384_9SPHI</name>
<evidence type="ECO:0000256" key="4">
    <source>
        <dbReference type="ARBA" id="ARBA00023002"/>
    </source>
</evidence>